<dbReference type="Gene3D" id="1.20.120.1760">
    <property type="match status" value="1"/>
</dbReference>
<feature type="transmembrane region" description="Helical" evidence="1">
    <location>
        <begin position="178"/>
        <end position="195"/>
    </location>
</feature>
<evidence type="ECO:0000256" key="1">
    <source>
        <dbReference type="SAM" id="Phobius"/>
    </source>
</evidence>
<comment type="caution">
    <text evidence="2">The sequence shown here is derived from an EMBL/GenBank/DDBJ whole genome shotgun (WGS) entry which is preliminary data.</text>
</comment>
<gene>
    <name evidence="2" type="ORF">jaqu_16030</name>
</gene>
<feature type="transmembrane region" description="Helical" evidence="1">
    <location>
        <begin position="32"/>
        <end position="51"/>
    </location>
</feature>
<feature type="transmembrane region" description="Helical" evidence="1">
    <location>
        <begin position="103"/>
        <end position="134"/>
    </location>
</feature>
<reference evidence="2 3" key="1">
    <citation type="submission" date="2015-02" db="EMBL/GenBank/DDBJ databases">
        <title>Genome Sequence of Jannaschia aquimarina DSM28248, a member of the Roseobacter clade.</title>
        <authorList>
            <person name="Voget S."/>
            <person name="Daniel R."/>
        </authorList>
    </citation>
    <scope>NUCLEOTIDE SEQUENCE [LARGE SCALE GENOMIC DNA]</scope>
    <source>
        <strain evidence="2 3">GSW-M26</strain>
    </source>
</reference>
<sequence>MTEGRRPLAVRGTGWAQAAARRLTARGVAPDTISKASLVFAAAAFACFWAAGQGVWPFLLVGAACVQGRLLCNLFDGMVAVEGGRGGPEGPFWNEVPDRPADLLILTGAGLACGSLALGLAAGGAALMTAYLRAMSVALGRGEDFGGPFAKQQRMAAVTVAALIGAAEAAIWGTAWAMTAALWLVTLGGALTAWLRGRRLLSALAANRAE</sequence>
<feature type="transmembrane region" description="Helical" evidence="1">
    <location>
        <begin position="155"/>
        <end position="172"/>
    </location>
</feature>
<proteinExistence type="predicted"/>
<organism evidence="2 3">
    <name type="scientific">Jannaschia aquimarina</name>
    <dbReference type="NCBI Taxonomy" id="935700"/>
    <lineage>
        <taxon>Bacteria</taxon>
        <taxon>Pseudomonadati</taxon>
        <taxon>Pseudomonadota</taxon>
        <taxon>Alphaproteobacteria</taxon>
        <taxon>Rhodobacterales</taxon>
        <taxon>Roseobacteraceae</taxon>
        <taxon>Jannaschia</taxon>
    </lineage>
</organism>
<evidence type="ECO:0008006" key="4">
    <source>
        <dbReference type="Google" id="ProtNLM"/>
    </source>
</evidence>
<keyword evidence="3" id="KW-1185">Reference proteome</keyword>
<protein>
    <recommendedName>
        <fullName evidence="4">CDP-alcohol phosphatidyltransferase</fullName>
    </recommendedName>
</protein>
<dbReference type="STRING" id="935700.jaqu_16030"/>
<dbReference type="RefSeq" id="WP_043918464.1">
    <property type="nucleotide sequence ID" value="NZ_FZPF01000003.1"/>
</dbReference>
<dbReference type="OrthoDB" id="1034332at2"/>
<name>A0A0D1EI96_9RHOB</name>
<dbReference type="InterPro" id="IPR043130">
    <property type="entry name" value="CDP-OH_PTrfase_TM_dom"/>
</dbReference>
<dbReference type="EMBL" id="JYFE01000028">
    <property type="protein sequence ID" value="KIT16636.1"/>
    <property type="molecule type" value="Genomic_DNA"/>
</dbReference>
<dbReference type="PATRIC" id="fig|935700.4.peg.1660"/>
<keyword evidence="1" id="KW-1133">Transmembrane helix</keyword>
<accession>A0A0D1EI96</accession>
<dbReference type="Proteomes" id="UP000032232">
    <property type="component" value="Unassembled WGS sequence"/>
</dbReference>
<keyword evidence="1" id="KW-0472">Membrane</keyword>
<evidence type="ECO:0000313" key="2">
    <source>
        <dbReference type="EMBL" id="KIT16636.1"/>
    </source>
</evidence>
<dbReference type="AlphaFoldDB" id="A0A0D1EI96"/>
<keyword evidence="1" id="KW-0812">Transmembrane</keyword>
<evidence type="ECO:0000313" key="3">
    <source>
        <dbReference type="Proteomes" id="UP000032232"/>
    </source>
</evidence>